<reference evidence="3" key="2">
    <citation type="journal article" date="2014" name="ISME J.">
        <title>Microbial stratification in low pH oxic and suboxic macroscopic growths along an acid mine drainage.</title>
        <authorList>
            <person name="Mendez-Garcia C."/>
            <person name="Mesa V."/>
            <person name="Sprenger R.R."/>
            <person name="Richter M."/>
            <person name="Diez M.S."/>
            <person name="Solano J."/>
            <person name="Bargiela R."/>
            <person name="Golyshina O.V."/>
            <person name="Manteca A."/>
            <person name="Ramos J.L."/>
            <person name="Gallego J.R."/>
            <person name="Llorente I."/>
            <person name="Martins Dos Santos V.A."/>
            <person name="Jensen O.N."/>
            <person name="Pelaez A.I."/>
            <person name="Sanchez J."/>
            <person name="Ferrer M."/>
        </authorList>
    </citation>
    <scope>NUCLEOTIDE SEQUENCE</scope>
</reference>
<dbReference type="EMBL" id="AUZX01002300">
    <property type="protein sequence ID" value="EQD77083.1"/>
    <property type="molecule type" value="Genomic_DNA"/>
</dbReference>
<reference evidence="3" key="1">
    <citation type="submission" date="2013-08" db="EMBL/GenBank/DDBJ databases">
        <authorList>
            <person name="Mendez C."/>
            <person name="Richter M."/>
            <person name="Ferrer M."/>
            <person name="Sanchez J."/>
        </authorList>
    </citation>
    <scope>NUCLEOTIDE SEQUENCE</scope>
</reference>
<evidence type="ECO:0000259" key="2">
    <source>
        <dbReference type="Pfam" id="PF01370"/>
    </source>
</evidence>
<organism evidence="3">
    <name type="scientific">mine drainage metagenome</name>
    <dbReference type="NCBI Taxonomy" id="410659"/>
    <lineage>
        <taxon>unclassified sequences</taxon>
        <taxon>metagenomes</taxon>
        <taxon>ecological metagenomes</taxon>
    </lineage>
</organism>
<dbReference type="InterPro" id="IPR001509">
    <property type="entry name" value="Epimerase_deHydtase"/>
</dbReference>
<dbReference type="Gene3D" id="3.40.50.720">
    <property type="entry name" value="NAD(P)-binding Rossmann-like Domain"/>
    <property type="match status" value="1"/>
</dbReference>
<dbReference type="Pfam" id="PF01370">
    <property type="entry name" value="Epimerase"/>
    <property type="match status" value="1"/>
</dbReference>
<feature type="non-terminal residue" evidence="3">
    <location>
        <position position="98"/>
    </location>
</feature>
<comment type="caution">
    <text evidence="3">The sequence shown here is derived from an EMBL/GenBank/DDBJ whole genome shotgun (WGS) entry which is preliminary data.</text>
</comment>
<proteinExistence type="inferred from homology"/>
<protein>
    <submittedName>
        <fullName evidence="3">NAD-dependent epimerase/dehydratase</fullName>
    </submittedName>
</protein>
<name>T1C838_9ZZZZ</name>
<comment type="similarity">
    <text evidence="1">Belongs to the NAD(P)-dependent epimerase/dehydratase family.</text>
</comment>
<evidence type="ECO:0000313" key="3">
    <source>
        <dbReference type="EMBL" id="EQD77083.1"/>
    </source>
</evidence>
<dbReference type="PANTHER" id="PTHR43000">
    <property type="entry name" value="DTDP-D-GLUCOSE 4,6-DEHYDRATASE-RELATED"/>
    <property type="match status" value="1"/>
</dbReference>
<accession>T1C838</accession>
<dbReference type="InterPro" id="IPR036291">
    <property type="entry name" value="NAD(P)-bd_dom_sf"/>
</dbReference>
<feature type="domain" description="NAD-dependent epimerase/dehydratase" evidence="2">
    <location>
        <begin position="10"/>
        <end position="64"/>
    </location>
</feature>
<dbReference type="SUPFAM" id="SSF51735">
    <property type="entry name" value="NAD(P)-binding Rossmann-fold domains"/>
    <property type="match status" value="1"/>
</dbReference>
<dbReference type="AlphaFoldDB" id="T1C838"/>
<gene>
    <name evidence="3" type="ORF">B1A_03123</name>
</gene>
<evidence type="ECO:0000256" key="1">
    <source>
        <dbReference type="ARBA" id="ARBA00007637"/>
    </source>
</evidence>
<sequence>MDEGNKINTASVPYRFLRSALNSEPLTIYGDGTQSRDFIYIKDCVSGIIRAFENGRTGETYNIGTGTSTSYNDLAKTILKVTKSNSRIKYIENPLKYY</sequence>